<protein>
    <submittedName>
        <fullName evidence="3">Biotin/lipoyl-binding carrier protein</fullName>
    </submittedName>
</protein>
<dbReference type="PANTHER" id="PTHR45266">
    <property type="entry name" value="OXALOACETATE DECARBOXYLASE ALPHA CHAIN"/>
    <property type="match status" value="1"/>
</dbReference>
<dbReference type="SUPFAM" id="SSF51230">
    <property type="entry name" value="Single hybrid motif"/>
    <property type="match status" value="1"/>
</dbReference>
<dbReference type="InterPro" id="IPR011053">
    <property type="entry name" value="Single_hybrid_motif"/>
</dbReference>
<dbReference type="Proteomes" id="UP001596337">
    <property type="component" value="Unassembled WGS sequence"/>
</dbReference>
<dbReference type="PANTHER" id="PTHR45266:SF3">
    <property type="entry name" value="OXALOACETATE DECARBOXYLASE ALPHA CHAIN"/>
    <property type="match status" value="1"/>
</dbReference>
<accession>A0ABW2C2W8</accession>
<dbReference type="Gene3D" id="2.40.50.100">
    <property type="match status" value="1"/>
</dbReference>
<keyword evidence="4" id="KW-1185">Reference proteome</keyword>
<dbReference type="EMBL" id="JBHSXX010000001">
    <property type="protein sequence ID" value="MFC6869119.1"/>
    <property type="molecule type" value="Genomic_DNA"/>
</dbReference>
<dbReference type="CDD" id="cd06850">
    <property type="entry name" value="biotinyl_domain"/>
    <property type="match status" value="1"/>
</dbReference>
<dbReference type="Pfam" id="PF00364">
    <property type="entry name" value="Biotin_lipoyl"/>
    <property type="match status" value="1"/>
</dbReference>
<dbReference type="RefSeq" id="WP_345393461.1">
    <property type="nucleotide sequence ID" value="NZ_BAABLA010000019.1"/>
</dbReference>
<dbReference type="InterPro" id="IPR000089">
    <property type="entry name" value="Biotin_lipoyl"/>
</dbReference>
<dbReference type="NCBIfam" id="NF004547">
    <property type="entry name" value="PRK05889.1"/>
    <property type="match status" value="1"/>
</dbReference>
<evidence type="ECO:0000259" key="2">
    <source>
        <dbReference type="PROSITE" id="PS50968"/>
    </source>
</evidence>
<comment type="caution">
    <text evidence="3">The sequence shown here is derived from an EMBL/GenBank/DDBJ whole genome shotgun (WGS) entry which is preliminary data.</text>
</comment>
<organism evidence="3 4">
    <name type="scientific">Haloechinothrix salitolerans</name>
    <dbReference type="NCBI Taxonomy" id="926830"/>
    <lineage>
        <taxon>Bacteria</taxon>
        <taxon>Bacillati</taxon>
        <taxon>Actinomycetota</taxon>
        <taxon>Actinomycetes</taxon>
        <taxon>Pseudonocardiales</taxon>
        <taxon>Pseudonocardiaceae</taxon>
        <taxon>Haloechinothrix</taxon>
    </lineage>
</organism>
<name>A0ABW2C2W8_9PSEU</name>
<dbReference type="InterPro" id="IPR050709">
    <property type="entry name" value="Biotin_Carboxyl_Carrier/Decarb"/>
</dbReference>
<reference evidence="4" key="1">
    <citation type="journal article" date="2019" name="Int. J. Syst. Evol. Microbiol.">
        <title>The Global Catalogue of Microorganisms (GCM) 10K type strain sequencing project: providing services to taxonomists for standard genome sequencing and annotation.</title>
        <authorList>
            <consortium name="The Broad Institute Genomics Platform"/>
            <consortium name="The Broad Institute Genome Sequencing Center for Infectious Disease"/>
            <person name="Wu L."/>
            <person name="Ma J."/>
        </authorList>
    </citation>
    <scope>NUCLEOTIDE SEQUENCE [LARGE SCALE GENOMIC DNA]</scope>
    <source>
        <strain evidence="4">KCTC 32255</strain>
    </source>
</reference>
<feature type="domain" description="Lipoyl-binding" evidence="2">
    <location>
        <begin position="1"/>
        <end position="70"/>
    </location>
</feature>
<proteinExistence type="predicted"/>
<sequence length="71" mass="7554">MSEILADCVGTVWKVLSAPGDRVSEGDVLIILESMKMEIPIEAEEDGVVVSVHVAEGAQVDDGDLLVRMGE</sequence>
<keyword evidence="1" id="KW-0092">Biotin</keyword>
<evidence type="ECO:0000313" key="3">
    <source>
        <dbReference type="EMBL" id="MFC6869119.1"/>
    </source>
</evidence>
<gene>
    <name evidence="3" type="ORF">ACFQGD_18400</name>
</gene>
<evidence type="ECO:0000313" key="4">
    <source>
        <dbReference type="Proteomes" id="UP001596337"/>
    </source>
</evidence>
<dbReference type="PROSITE" id="PS50968">
    <property type="entry name" value="BIOTINYL_LIPOYL"/>
    <property type="match status" value="1"/>
</dbReference>
<evidence type="ECO:0000256" key="1">
    <source>
        <dbReference type="ARBA" id="ARBA00023267"/>
    </source>
</evidence>